<dbReference type="PROSITE" id="PS00163">
    <property type="entry name" value="FUMARATE_LYASES"/>
    <property type="match status" value="1"/>
</dbReference>
<accession>H5SKA7</accession>
<dbReference type="EMBL" id="AP011753">
    <property type="protein sequence ID" value="BAL56593.1"/>
    <property type="molecule type" value="Genomic_DNA"/>
</dbReference>
<dbReference type="SUPFAM" id="SSF48557">
    <property type="entry name" value="L-aspartase-like"/>
    <property type="match status" value="1"/>
</dbReference>
<gene>
    <name evidence="3" type="ORF">HGMM_F41E03C04</name>
</gene>
<name>H5SKA7_9ZZZZ</name>
<dbReference type="Gene3D" id="1.10.275.10">
    <property type="entry name" value="Fumarase/aspartase (N-terminal domain)"/>
    <property type="match status" value="1"/>
</dbReference>
<dbReference type="Gene3D" id="1.10.40.30">
    <property type="entry name" value="Fumarase/aspartase (C-terminal domain)"/>
    <property type="match status" value="1"/>
</dbReference>
<feature type="domain" description="Fumarate lyase N-terminal" evidence="1">
    <location>
        <begin position="6"/>
        <end position="300"/>
    </location>
</feature>
<feature type="domain" description="Argininosuccinate lyase C-terminal" evidence="2">
    <location>
        <begin position="363"/>
        <end position="430"/>
    </location>
</feature>
<dbReference type="InterPro" id="IPR020557">
    <property type="entry name" value="Fumarate_lyase_CS"/>
</dbReference>
<dbReference type="Pfam" id="PF00206">
    <property type="entry name" value="Lyase_1"/>
    <property type="match status" value="1"/>
</dbReference>
<dbReference type="PRINTS" id="PR00149">
    <property type="entry name" value="FUMRATELYASE"/>
</dbReference>
<evidence type="ECO:0000259" key="1">
    <source>
        <dbReference type="Pfam" id="PF00206"/>
    </source>
</evidence>
<keyword evidence="3" id="KW-0456">Lyase</keyword>
<evidence type="ECO:0000313" key="3">
    <source>
        <dbReference type="EMBL" id="BAL56593.1"/>
    </source>
</evidence>
<dbReference type="GO" id="GO:0004056">
    <property type="term" value="F:argininosuccinate lyase activity"/>
    <property type="evidence" value="ECO:0007669"/>
    <property type="project" value="InterPro"/>
</dbReference>
<dbReference type="FunFam" id="1.10.40.30:FF:000001">
    <property type="entry name" value="Argininosuccinate lyase"/>
    <property type="match status" value="1"/>
</dbReference>
<dbReference type="PRINTS" id="PR00145">
    <property type="entry name" value="ARGSUCLYASE"/>
</dbReference>
<dbReference type="HAMAP" id="MF_00006">
    <property type="entry name" value="Arg_succ_lyase"/>
    <property type="match status" value="1"/>
</dbReference>
<dbReference type="CDD" id="cd01359">
    <property type="entry name" value="Argininosuccinate_lyase"/>
    <property type="match status" value="1"/>
</dbReference>
<organism evidence="3">
    <name type="scientific">uncultured prokaryote</name>
    <dbReference type="NCBI Taxonomy" id="198431"/>
    <lineage>
        <taxon>unclassified sequences</taxon>
        <taxon>environmental samples</taxon>
    </lineage>
</organism>
<dbReference type="AlphaFoldDB" id="H5SKA7"/>
<evidence type="ECO:0000259" key="2">
    <source>
        <dbReference type="Pfam" id="PF14698"/>
    </source>
</evidence>
<dbReference type="InterPro" id="IPR000362">
    <property type="entry name" value="Fumarate_lyase_fam"/>
</dbReference>
<dbReference type="NCBIfam" id="TIGR00838">
    <property type="entry name" value="argH"/>
    <property type="match status" value="1"/>
</dbReference>
<reference evidence="3" key="1">
    <citation type="journal article" date="2005" name="Environ. Microbiol.">
        <title>Genetic and functional properties of uncultivated thermophilic crenarchaeotes from a subsurface gold mine as revealed by analysis of genome fragments.</title>
        <authorList>
            <person name="Nunoura T."/>
            <person name="Hirayama H."/>
            <person name="Takami H."/>
            <person name="Oida H."/>
            <person name="Nishi S."/>
            <person name="Shimamura S."/>
            <person name="Suzuki Y."/>
            <person name="Inagaki F."/>
            <person name="Takai K."/>
            <person name="Nealson K.H."/>
            <person name="Horikoshi K."/>
        </authorList>
    </citation>
    <scope>NUCLEOTIDE SEQUENCE</scope>
</reference>
<dbReference type="FunFam" id="1.20.200.10:FF:000002">
    <property type="entry name" value="Argininosuccinate lyase"/>
    <property type="match status" value="1"/>
</dbReference>
<dbReference type="GO" id="GO:0042450">
    <property type="term" value="P:L-arginine biosynthetic process via ornithine"/>
    <property type="evidence" value="ECO:0007669"/>
    <property type="project" value="InterPro"/>
</dbReference>
<dbReference type="InterPro" id="IPR022761">
    <property type="entry name" value="Fumarate_lyase_N"/>
</dbReference>
<dbReference type="InterPro" id="IPR009049">
    <property type="entry name" value="Argininosuccinate_lyase"/>
</dbReference>
<reference evidence="3" key="2">
    <citation type="journal article" date="2012" name="PLoS ONE">
        <title>A Deeply Branching Thermophilic Bacterium with an Ancient Acetyl-CoA Pathway Dominates a Subsurface Ecosystem.</title>
        <authorList>
            <person name="Takami H."/>
            <person name="Noguchi H."/>
            <person name="Takaki Y."/>
            <person name="Uchiyama I."/>
            <person name="Toyoda A."/>
            <person name="Nishi S."/>
            <person name="Chee G.-J."/>
            <person name="Arai W."/>
            <person name="Nunoura T."/>
            <person name="Itoh T."/>
            <person name="Hattori M."/>
            <person name="Takai K."/>
        </authorList>
    </citation>
    <scope>NUCLEOTIDE SEQUENCE</scope>
</reference>
<sequence length="458" mass="51011">MKLWGGRFSKGTDPLMEAFGASVGFDRRLWAADIRGSIAYARALQRAGVLSPEERDTLVRGLEEVAQEFAAGEFVFLPSDEDIHTAVERRLRERVGEVADKLHTGRSRNDQVVTDLRLYLLVEIPTLRQHLTGLQEAILLRAEEHLDILMPGYTHLQHAQPVRFSHWLMSFFWAFDRDRERLGEIERRVAVLPLGASALAGHALGIDRSFLAQELGFPALSENSIDAVSDRDFVAEMLFWAALVMVHLSRLAEDLILWSSAEFGFVELDEAYTTGSSIMPQKRNPDALELMRGKAGRLVGHLTGLLTTLKGLPTGYNRDLQEDKEPLFDALDTLHLALPIAAGVVRTLRVRPDRIAAALDDGMLATDLADHLVRRGVPFRQSHRLVGQAVRRAEELGVLLRSLPLAEFQAISPAFGPDLYEVFDHSRSVEARVSEGGTARAALQEQIARARKVLRDNG</sequence>
<protein>
    <submittedName>
        <fullName evidence="3">Argininosuccinate lyase</fullName>
    </submittedName>
</protein>
<dbReference type="InterPro" id="IPR008948">
    <property type="entry name" value="L-Aspartase-like"/>
</dbReference>
<dbReference type="PANTHER" id="PTHR43814">
    <property type="entry name" value="ARGININOSUCCINATE LYASE"/>
    <property type="match status" value="1"/>
</dbReference>
<dbReference type="FunFam" id="1.10.275.10:FF:000002">
    <property type="entry name" value="Argininosuccinate lyase"/>
    <property type="match status" value="1"/>
</dbReference>
<proteinExistence type="inferred from homology"/>
<dbReference type="Pfam" id="PF14698">
    <property type="entry name" value="ASL_C2"/>
    <property type="match status" value="1"/>
</dbReference>
<dbReference type="InterPro" id="IPR029419">
    <property type="entry name" value="Arg_succ_lyase_C"/>
</dbReference>
<dbReference type="PANTHER" id="PTHR43814:SF1">
    <property type="entry name" value="ARGININOSUCCINATE LYASE"/>
    <property type="match status" value="1"/>
</dbReference>
<dbReference type="InterPro" id="IPR024083">
    <property type="entry name" value="Fumarase/histidase_N"/>
</dbReference>
<dbReference type="Gene3D" id="1.20.200.10">
    <property type="entry name" value="Fumarase/aspartase (Central domain)"/>
    <property type="match status" value="1"/>
</dbReference>